<organism evidence="2 3">
    <name type="scientific">Desulfosarcina ovata subsp. ovata</name>
    <dbReference type="NCBI Taxonomy" id="2752305"/>
    <lineage>
        <taxon>Bacteria</taxon>
        <taxon>Pseudomonadati</taxon>
        <taxon>Thermodesulfobacteriota</taxon>
        <taxon>Desulfobacteria</taxon>
        <taxon>Desulfobacterales</taxon>
        <taxon>Desulfosarcinaceae</taxon>
        <taxon>Desulfosarcina</taxon>
    </lineage>
</organism>
<evidence type="ECO:0000313" key="3">
    <source>
        <dbReference type="Proteomes" id="UP000422108"/>
    </source>
</evidence>
<feature type="transmembrane region" description="Helical" evidence="1">
    <location>
        <begin position="107"/>
        <end position="124"/>
    </location>
</feature>
<protein>
    <submittedName>
        <fullName evidence="2">Uncharacterized protein</fullName>
    </submittedName>
</protein>
<feature type="transmembrane region" description="Helical" evidence="1">
    <location>
        <begin position="34"/>
        <end position="52"/>
    </location>
</feature>
<accession>A0A5K8A4C3</accession>
<dbReference type="RefSeq" id="WP_155308768.1">
    <property type="nucleotide sequence ID" value="NZ_AP021879.1"/>
</dbReference>
<dbReference type="AlphaFoldDB" id="A0A5K8A4C3"/>
<name>A0A5K8A4C3_9BACT</name>
<keyword evidence="1" id="KW-0472">Membrane</keyword>
<evidence type="ECO:0000256" key="1">
    <source>
        <dbReference type="SAM" id="Phobius"/>
    </source>
</evidence>
<keyword evidence="3" id="KW-1185">Reference proteome</keyword>
<proteinExistence type="predicted"/>
<feature type="transmembrane region" description="Helical" evidence="1">
    <location>
        <begin position="82"/>
        <end position="100"/>
    </location>
</feature>
<sequence>MKPPVRTTLVFGLISALAAMPAVGWLAGPIGGSTAFKLIVWLDLLFYALLLTRWGGRHPAAVLFPMVLLLGAALWPGVYTGFFFLSVGVLAWIRSGICFGSTPLRSIAAETICLAGGIGLVALFKPSSAMVWAICIWLFFLIQCLYFFIVPAAKRSKKQEPDADPFEQACRDAHRILAE</sequence>
<evidence type="ECO:0000313" key="2">
    <source>
        <dbReference type="EMBL" id="BBO87297.1"/>
    </source>
</evidence>
<dbReference type="EMBL" id="AP021879">
    <property type="protein sequence ID" value="BBO87297.1"/>
    <property type="molecule type" value="Genomic_DNA"/>
</dbReference>
<feature type="transmembrane region" description="Helical" evidence="1">
    <location>
        <begin position="130"/>
        <end position="149"/>
    </location>
</feature>
<keyword evidence="1" id="KW-1133">Transmembrane helix</keyword>
<keyword evidence="1" id="KW-0812">Transmembrane</keyword>
<dbReference type="Proteomes" id="UP000422108">
    <property type="component" value="Chromosome"/>
</dbReference>
<gene>
    <name evidence="2" type="ORF">DSCOOX_04770</name>
</gene>
<reference evidence="2 3" key="1">
    <citation type="submission" date="2019-11" db="EMBL/GenBank/DDBJ databases">
        <title>Comparative genomics of hydrocarbon-degrading Desulfosarcina strains.</title>
        <authorList>
            <person name="Watanabe M."/>
            <person name="Kojima H."/>
            <person name="Fukui M."/>
        </authorList>
    </citation>
    <scope>NUCLEOTIDE SEQUENCE [LARGE SCALE GENOMIC DNA]</scope>
    <source>
        <strain evidence="3">oXyS1</strain>
    </source>
</reference>